<dbReference type="EMBL" id="BAABEO010000036">
    <property type="protein sequence ID" value="GAA3704275.1"/>
    <property type="molecule type" value="Genomic_DNA"/>
</dbReference>
<sequence length="258" mass="28345">MLIAALGDTHGDLGWTNGSIRAAAAAGARLLLQVGDLGFGWPGPGRVRDWLKLDAWAGRCGVEMVWIRGNHDVAPVPGEPDGRGLLRQGEYIFHLPDGHRFTVDGVTVGGLGGATSWDREWRREEEWRKRKPRTLWWPEEPVQEAAAERLAAGGPVDLLLTHEVPTGVVVPYPHRETEAEPFEGYSQQVDRDRGLVARARAAVRPRTHVAGHHHIRATLPVPDGGVVEVLGRDGDREGALVLIDTTTWTVEPLHWRGS</sequence>
<protein>
    <recommendedName>
        <fullName evidence="1">Calcineurin-like phosphoesterase domain-containing protein</fullName>
    </recommendedName>
</protein>
<organism evidence="2 3">
    <name type="scientific">Arthrobacter ginkgonis</name>
    <dbReference type="NCBI Taxonomy" id="1630594"/>
    <lineage>
        <taxon>Bacteria</taxon>
        <taxon>Bacillati</taxon>
        <taxon>Actinomycetota</taxon>
        <taxon>Actinomycetes</taxon>
        <taxon>Micrococcales</taxon>
        <taxon>Micrococcaceae</taxon>
        <taxon>Arthrobacter</taxon>
    </lineage>
</organism>
<dbReference type="InterPro" id="IPR004843">
    <property type="entry name" value="Calcineurin-like_PHP"/>
</dbReference>
<dbReference type="Proteomes" id="UP001500752">
    <property type="component" value="Unassembled WGS sequence"/>
</dbReference>
<dbReference type="RefSeq" id="WP_345154647.1">
    <property type="nucleotide sequence ID" value="NZ_BAABEO010000036.1"/>
</dbReference>
<dbReference type="Pfam" id="PF00149">
    <property type="entry name" value="Metallophos"/>
    <property type="match status" value="1"/>
</dbReference>
<accession>A0ABP7DED1</accession>
<evidence type="ECO:0000313" key="2">
    <source>
        <dbReference type="EMBL" id="GAA3704275.1"/>
    </source>
</evidence>
<reference evidence="3" key="1">
    <citation type="journal article" date="2019" name="Int. J. Syst. Evol. Microbiol.">
        <title>The Global Catalogue of Microorganisms (GCM) 10K type strain sequencing project: providing services to taxonomists for standard genome sequencing and annotation.</title>
        <authorList>
            <consortium name="The Broad Institute Genomics Platform"/>
            <consortium name="The Broad Institute Genome Sequencing Center for Infectious Disease"/>
            <person name="Wu L."/>
            <person name="Ma J."/>
        </authorList>
    </citation>
    <scope>NUCLEOTIDE SEQUENCE [LARGE SCALE GENOMIC DNA]</scope>
    <source>
        <strain evidence="3">JCM 30742</strain>
    </source>
</reference>
<proteinExistence type="predicted"/>
<name>A0ABP7DED1_9MICC</name>
<feature type="domain" description="Calcineurin-like phosphoesterase" evidence="1">
    <location>
        <begin position="1"/>
        <end position="215"/>
    </location>
</feature>
<dbReference type="InterPro" id="IPR029052">
    <property type="entry name" value="Metallo-depent_PP-like"/>
</dbReference>
<evidence type="ECO:0000259" key="1">
    <source>
        <dbReference type="Pfam" id="PF00149"/>
    </source>
</evidence>
<comment type="caution">
    <text evidence="2">The sequence shown here is derived from an EMBL/GenBank/DDBJ whole genome shotgun (WGS) entry which is preliminary data.</text>
</comment>
<keyword evidence="3" id="KW-1185">Reference proteome</keyword>
<gene>
    <name evidence="2" type="ORF">GCM10023081_45720</name>
</gene>
<dbReference type="SUPFAM" id="SSF56300">
    <property type="entry name" value="Metallo-dependent phosphatases"/>
    <property type="match status" value="1"/>
</dbReference>
<evidence type="ECO:0000313" key="3">
    <source>
        <dbReference type="Proteomes" id="UP001500752"/>
    </source>
</evidence>
<dbReference type="Gene3D" id="3.60.21.10">
    <property type="match status" value="1"/>
</dbReference>